<dbReference type="EMBL" id="JAMZOO010000001">
    <property type="protein sequence ID" value="MEB6856373.1"/>
    <property type="molecule type" value="Genomic_DNA"/>
</dbReference>
<gene>
    <name evidence="2" type="ORF">NA736_04920</name>
</gene>
<accession>A0ABU6EBB2</accession>
<name>A0ABU6EBB2_9GAMM</name>
<reference evidence="2 3" key="1">
    <citation type="submission" date="2022-05" db="EMBL/GenBank/DDBJ databases">
        <title>Whole genome sequences of Escherichia coli of fish isolates collected from Assam, India.</title>
        <authorList>
            <person name="Sudha S."/>
            <person name="Muneeb K.H."/>
            <person name="Rakshit O."/>
            <person name="Mendem S.K."/>
            <person name="Raisen C."/>
            <person name="Holmes M.A."/>
            <person name="Shome B.R."/>
            <person name="Sivaraman G.K."/>
        </authorList>
    </citation>
    <scope>NUCLEOTIDE SEQUENCE [LARGE SCALE GENOMIC DNA]</scope>
    <source>
        <strain evidence="2 3">278</strain>
    </source>
</reference>
<dbReference type="InterPro" id="IPR050383">
    <property type="entry name" value="GlyoxalaseI/FosfomycinResist"/>
</dbReference>
<dbReference type="PANTHER" id="PTHR21366:SF14">
    <property type="entry name" value="GLYOXALASE DOMAIN-CONTAINING PROTEIN 5"/>
    <property type="match status" value="1"/>
</dbReference>
<dbReference type="PANTHER" id="PTHR21366">
    <property type="entry name" value="GLYOXALASE FAMILY PROTEIN"/>
    <property type="match status" value="1"/>
</dbReference>
<dbReference type="Proteomes" id="UP001332939">
    <property type="component" value="Unassembled WGS sequence"/>
</dbReference>
<dbReference type="Gene3D" id="3.10.180.10">
    <property type="entry name" value="2,3-Dihydroxybiphenyl 1,2-Dioxygenase, domain 1"/>
    <property type="match status" value="1"/>
</dbReference>
<comment type="caution">
    <text evidence="2">The sequence shown here is derived from an EMBL/GenBank/DDBJ whole genome shotgun (WGS) entry which is preliminary data.</text>
</comment>
<dbReference type="SUPFAM" id="SSF54593">
    <property type="entry name" value="Glyoxalase/Bleomycin resistance protein/Dihydroxybiphenyl dioxygenase"/>
    <property type="match status" value="1"/>
</dbReference>
<proteinExistence type="predicted"/>
<protein>
    <submittedName>
        <fullName evidence="2">VOC family protein</fullName>
    </submittedName>
</protein>
<dbReference type="InterPro" id="IPR004360">
    <property type="entry name" value="Glyas_Fos-R_dOase_dom"/>
</dbReference>
<dbReference type="Pfam" id="PF00903">
    <property type="entry name" value="Glyoxalase"/>
    <property type="match status" value="1"/>
</dbReference>
<evidence type="ECO:0000259" key="1">
    <source>
        <dbReference type="PROSITE" id="PS51819"/>
    </source>
</evidence>
<dbReference type="InterPro" id="IPR037523">
    <property type="entry name" value="VOC_core"/>
</dbReference>
<organism evidence="2 3">
    <name type="scientific">Proteus cibi</name>
    <dbReference type="NCBI Taxonomy" id="2050966"/>
    <lineage>
        <taxon>Bacteria</taxon>
        <taxon>Pseudomonadati</taxon>
        <taxon>Pseudomonadota</taxon>
        <taxon>Gammaproteobacteria</taxon>
        <taxon>Enterobacterales</taxon>
        <taxon>Morganellaceae</taxon>
        <taxon>Proteus</taxon>
    </lineage>
</organism>
<dbReference type="CDD" id="cd07253">
    <property type="entry name" value="GLOD5"/>
    <property type="match status" value="1"/>
</dbReference>
<sequence length="136" mass="15078">MKITHLDHLVLTVVDIQTTCDFYHRVLGFNVITFKEGRKALTFGSQKINLHQVGQEFLPKAAKPTAGSADLCFLTQTPLSEIIEHLNQQGVTIEEGPVSRTGATGAIMSVYLRDPDNNLLEIANLIEEQNTLTYPI</sequence>
<evidence type="ECO:0000313" key="2">
    <source>
        <dbReference type="EMBL" id="MEB6856373.1"/>
    </source>
</evidence>
<feature type="domain" description="VOC" evidence="1">
    <location>
        <begin position="5"/>
        <end position="125"/>
    </location>
</feature>
<evidence type="ECO:0000313" key="3">
    <source>
        <dbReference type="Proteomes" id="UP001332939"/>
    </source>
</evidence>
<dbReference type="PROSITE" id="PS51819">
    <property type="entry name" value="VOC"/>
    <property type="match status" value="1"/>
</dbReference>
<dbReference type="InterPro" id="IPR029068">
    <property type="entry name" value="Glyas_Bleomycin-R_OHBP_Dase"/>
</dbReference>
<dbReference type="RefSeq" id="WP_023582187.1">
    <property type="nucleotide sequence ID" value="NZ_JAMZOO010000001.1"/>
</dbReference>
<keyword evidence="3" id="KW-1185">Reference proteome</keyword>